<dbReference type="InterPro" id="IPR001313">
    <property type="entry name" value="Pumilio_RNA-bd_rpt"/>
</dbReference>
<keyword evidence="3" id="KW-0221">Differentiation</keyword>
<evidence type="ECO:0000256" key="2">
    <source>
        <dbReference type="ARBA" id="ARBA00022737"/>
    </source>
</evidence>
<dbReference type="GO" id="GO:0003730">
    <property type="term" value="F:mRNA 3'-UTR binding"/>
    <property type="evidence" value="ECO:0007669"/>
    <property type="project" value="TreeGrafter"/>
</dbReference>
<reference evidence="7" key="1">
    <citation type="submission" date="2017-02" db="UniProtKB">
        <authorList>
            <consortium name="WormBaseParasite"/>
        </authorList>
    </citation>
    <scope>IDENTIFICATION</scope>
</reference>
<dbReference type="SMART" id="SM00025">
    <property type="entry name" value="Pumilio"/>
    <property type="match status" value="5"/>
</dbReference>
<evidence type="ECO:0000259" key="5">
    <source>
        <dbReference type="PROSITE" id="PS50303"/>
    </source>
</evidence>
<name>A0A0N5AFQ2_9BILA</name>
<keyword evidence="2" id="KW-0677">Repeat</keyword>
<dbReference type="AlphaFoldDB" id="A0A0N5AFQ2"/>
<dbReference type="STRING" id="451379.A0A0N5AFQ2"/>
<dbReference type="InterPro" id="IPR033133">
    <property type="entry name" value="PUM-HD"/>
</dbReference>
<keyword evidence="6" id="KW-1185">Reference proteome</keyword>
<organism evidence="6 7">
    <name type="scientific">Syphacia muris</name>
    <dbReference type="NCBI Taxonomy" id="451379"/>
    <lineage>
        <taxon>Eukaryota</taxon>
        <taxon>Metazoa</taxon>
        <taxon>Ecdysozoa</taxon>
        <taxon>Nematoda</taxon>
        <taxon>Chromadorea</taxon>
        <taxon>Rhabditida</taxon>
        <taxon>Spirurina</taxon>
        <taxon>Oxyuridomorpha</taxon>
        <taxon>Oxyuroidea</taxon>
        <taxon>Oxyuridae</taxon>
        <taxon>Syphacia</taxon>
    </lineage>
</organism>
<evidence type="ECO:0000256" key="1">
    <source>
        <dbReference type="ARBA" id="ARBA00022473"/>
    </source>
</evidence>
<accession>A0A0N5AFQ2</accession>
<keyword evidence="1" id="KW-0217">Developmental protein</keyword>
<dbReference type="GO" id="GO:0030154">
    <property type="term" value="P:cell differentiation"/>
    <property type="evidence" value="ECO:0007669"/>
    <property type="project" value="UniProtKB-KW"/>
</dbReference>
<dbReference type="GO" id="GO:0005737">
    <property type="term" value="C:cytoplasm"/>
    <property type="evidence" value="ECO:0007669"/>
    <property type="project" value="TreeGrafter"/>
</dbReference>
<proteinExistence type="predicted"/>
<evidence type="ECO:0000256" key="3">
    <source>
        <dbReference type="ARBA" id="ARBA00022782"/>
    </source>
</evidence>
<dbReference type="Gene3D" id="1.25.10.10">
    <property type="entry name" value="Leucine-rich Repeat Variant"/>
    <property type="match status" value="1"/>
</dbReference>
<dbReference type="GO" id="GO:0010608">
    <property type="term" value="P:post-transcriptional regulation of gene expression"/>
    <property type="evidence" value="ECO:0007669"/>
    <property type="project" value="TreeGrafter"/>
</dbReference>
<dbReference type="Proteomes" id="UP000046393">
    <property type="component" value="Unplaced"/>
</dbReference>
<evidence type="ECO:0000313" key="6">
    <source>
        <dbReference type="Proteomes" id="UP000046393"/>
    </source>
</evidence>
<feature type="repeat" description="Pumilio" evidence="4">
    <location>
        <begin position="127"/>
        <end position="165"/>
    </location>
</feature>
<dbReference type="InterPro" id="IPR011989">
    <property type="entry name" value="ARM-like"/>
</dbReference>
<feature type="repeat" description="Pumilio" evidence="4">
    <location>
        <begin position="265"/>
        <end position="301"/>
    </location>
</feature>
<sequence length="461" mass="52174">MFDVSFPTLPLLMPNTVSSPITFIQQQQQPYQLPLNVPKQNVAVMVEVPIRYVLSLGYLEKLANLKGTVNALANVFPCENPFVRKELYSYFMRSGTFPSVCCMCSGFHFVQALIAESFESELKIVVSLLRTHITEIAADRYGSIFLQKAFHYMNLRQVHALEIFAYLKPCQYQFIIEAFTSSRESFVSVAVGKFGCRSVESAFHSLHTHIKKGSQLSRKLLLKLGDAIVDCADTFILDEYGNFVLQLIFKSEFLRAQASAIIYHSILRKILEIAQDKFGSRILEIALKHSSDKCLREMVIEILDGYEPDQNGRDAVEVLMFHPIGNYVMQALLDVTVDIQFGQRKGDKGWFFRLATKIIGRQDRLRRLNSGKKLLSKVEQVFSEWKKDENSKKLDSEITAPQLSASIGSSVESSTSLAASVDEIDENVESKKEIRNSEDTSKKLGGNLKSCQEYLLRQVVD</sequence>
<evidence type="ECO:0000256" key="4">
    <source>
        <dbReference type="PROSITE-ProRule" id="PRU00317"/>
    </source>
</evidence>
<dbReference type="SUPFAM" id="SSF48371">
    <property type="entry name" value="ARM repeat"/>
    <property type="match status" value="1"/>
</dbReference>
<protein>
    <submittedName>
        <fullName evidence="7">PUM-HD domain-containing protein</fullName>
    </submittedName>
</protein>
<dbReference type="GO" id="GO:0005634">
    <property type="term" value="C:nucleus"/>
    <property type="evidence" value="ECO:0007669"/>
    <property type="project" value="TreeGrafter"/>
</dbReference>
<dbReference type="PANTHER" id="PTHR12537">
    <property type="entry name" value="RNA BINDING PROTEIN PUMILIO-RELATED"/>
    <property type="match status" value="1"/>
</dbReference>
<evidence type="ECO:0000313" key="7">
    <source>
        <dbReference type="WBParaSite" id="SMUV_0000311501-mRNA-1"/>
    </source>
</evidence>
<feature type="domain" description="PUM-HD" evidence="5">
    <location>
        <begin position="31"/>
        <end position="382"/>
    </location>
</feature>
<dbReference type="Pfam" id="PF00806">
    <property type="entry name" value="PUF"/>
    <property type="match status" value="4"/>
</dbReference>
<dbReference type="PROSITE" id="PS50303">
    <property type="entry name" value="PUM_HD"/>
    <property type="match status" value="1"/>
</dbReference>
<dbReference type="WBParaSite" id="SMUV_0000311501-mRNA-1">
    <property type="protein sequence ID" value="SMUV_0000311501-mRNA-1"/>
    <property type="gene ID" value="SMUV_0000311501"/>
</dbReference>
<dbReference type="InterPro" id="IPR016024">
    <property type="entry name" value="ARM-type_fold"/>
</dbReference>
<dbReference type="PROSITE" id="PS50302">
    <property type="entry name" value="PUM"/>
    <property type="match status" value="2"/>
</dbReference>
<dbReference type="PANTHER" id="PTHR12537:SF112">
    <property type="entry name" value="FEM-3 MRNA-BINDING FACTOR 1-RELATED"/>
    <property type="match status" value="1"/>
</dbReference>